<gene>
    <name evidence="3" type="ordered locus">TVNIR_1151</name>
</gene>
<dbReference type="KEGG" id="tni:TVNIR_1151"/>
<comment type="similarity">
    <text evidence="1 2">Belongs to the phD/YefM antitoxin family.</text>
</comment>
<accession>L0DUZ1</accession>
<protein>
    <recommendedName>
        <fullName evidence="2">Antitoxin</fullName>
    </recommendedName>
</protein>
<evidence type="ECO:0000313" key="3">
    <source>
        <dbReference type="EMBL" id="AGA32827.1"/>
    </source>
</evidence>
<dbReference type="Proteomes" id="UP000010809">
    <property type="component" value="Chromosome"/>
</dbReference>
<comment type="function">
    <text evidence="2">Antitoxin component of a type II toxin-antitoxin (TA) system.</text>
</comment>
<dbReference type="InterPro" id="IPR006442">
    <property type="entry name" value="Antitoxin_Phd/YefM"/>
</dbReference>
<dbReference type="OrthoDB" id="9800503at2"/>
<dbReference type="EMBL" id="CP003989">
    <property type="protein sequence ID" value="AGA32827.1"/>
    <property type="molecule type" value="Genomic_DNA"/>
</dbReference>
<keyword evidence="4" id="KW-1185">Reference proteome</keyword>
<dbReference type="PATRIC" id="fig|1255043.3.peg.1163"/>
<dbReference type="SUPFAM" id="SSF143120">
    <property type="entry name" value="YefM-like"/>
    <property type="match status" value="1"/>
</dbReference>
<sequence length="78" mass="8398">MQVNMLEAKNQLSKLVKAAVAGEEVIIASHGEAQVRLVSCAAAPGLQRWGVWADRHIDVDAAFGEQVDEEVGRLFGLP</sequence>
<reference evidence="3" key="1">
    <citation type="submission" date="2015-12" db="EMBL/GenBank/DDBJ databases">
        <authorList>
            <person name="Tikhonova T.V."/>
            <person name="Pavlov A.R."/>
            <person name="Beletsky A.V."/>
            <person name="Mardanov A.V."/>
            <person name="Sorokin D.Y."/>
            <person name="Ravin N.V."/>
            <person name="Popov V.O."/>
        </authorList>
    </citation>
    <scope>NUCLEOTIDE SEQUENCE</scope>
    <source>
        <strain evidence="3">DSM 14787</strain>
    </source>
</reference>
<dbReference type="Gene3D" id="3.40.1620.10">
    <property type="entry name" value="YefM-like domain"/>
    <property type="match status" value="1"/>
</dbReference>
<evidence type="ECO:0000256" key="2">
    <source>
        <dbReference type="RuleBase" id="RU362080"/>
    </source>
</evidence>
<proteinExistence type="inferred from homology"/>
<evidence type="ECO:0000313" key="4">
    <source>
        <dbReference type="Proteomes" id="UP000010809"/>
    </source>
</evidence>
<dbReference type="Pfam" id="PF02604">
    <property type="entry name" value="PhdYeFM_antitox"/>
    <property type="match status" value="1"/>
</dbReference>
<dbReference type="AlphaFoldDB" id="L0DUZ1"/>
<dbReference type="STRING" id="1255043.TVNIR_1151"/>
<name>L0DUZ1_THIND</name>
<dbReference type="HOGENOM" id="CLU_163140_3_1_6"/>
<organism evidence="3 4">
    <name type="scientific">Thioalkalivibrio nitratireducens (strain DSM 14787 / UNIQEM 213 / ALEN2)</name>
    <dbReference type="NCBI Taxonomy" id="1255043"/>
    <lineage>
        <taxon>Bacteria</taxon>
        <taxon>Pseudomonadati</taxon>
        <taxon>Pseudomonadota</taxon>
        <taxon>Gammaproteobacteria</taxon>
        <taxon>Chromatiales</taxon>
        <taxon>Ectothiorhodospiraceae</taxon>
        <taxon>Thioalkalivibrio</taxon>
    </lineage>
</organism>
<dbReference type="NCBIfam" id="TIGR01552">
    <property type="entry name" value="phd_fam"/>
    <property type="match status" value="1"/>
</dbReference>
<dbReference type="eggNOG" id="COG4118">
    <property type="taxonomic scope" value="Bacteria"/>
</dbReference>
<evidence type="ECO:0000256" key="1">
    <source>
        <dbReference type="ARBA" id="ARBA00009981"/>
    </source>
</evidence>
<dbReference type="InterPro" id="IPR036165">
    <property type="entry name" value="YefM-like_sf"/>
</dbReference>